<sequence length="199" mass="21920">LVTGMQSSTNSNSDSVYLELNRKGLDLGDKGCASLASALHSNPCHLRKLELSNNSIQDSGLKQLSTALESHHFFGMHGQHLYVFFLPGCLVTKEGCACLASAISTNHSHLRNLDLSNNNLQDLGVKLLSALSSFAHLWDQPHNWRTPDLDVDQFQLPERNQQRRSSSNTSAFSLIVKMAVKKSTKSLLRHNGIQGPTEL</sequence>
<keyword evidence="1" id="KW-0433">Leucine-rich repeat</keyword>
<keyword evidence="4" id="KW-1185">Reference proteome</keyword>
<dbReference type="SMART" id="SM00368">
    <property type="entry name" value="LRR_RI"/>
    <property type="match status" value="4"/>
</dbReference>
<protein>
    <recommendedName>
        <fullName evidence="5">SPRY-associated domain-containing protein</fullName>
    </recommendedName>
</protein>
<dbReference type="AlphaFoldDB" id="A0A3Q0QTK5"/>
<dbReference type="InterPro" id="IPR051261">
    <property type="entry name" value="NLR"/>
</dbReference>
<evidence type="ECO:0000256" key="1">
    <source>
        <dbReference type="ARBA" id="ARBA00022614"/>
    </source>
</evidence>
<proteinExistence type="predicted"/>
<dbReference type="InterPro" id="IPR001611">
    <property type="entry name" value="Leu-rich_rpt"/>
</dbReference>
<reference evidence="3" key="1">
    <citation type="submission" date="2025-08" db="UniProtKB">
        <authorList>
            <consortium name="Ensembl"/>
        </authorList>
    </citation>
    <scope>IDENTIFICATION</scope>
</reference>
<dbReference type="STRING" id="61819.ENSACIP00000001617"/>
<accession>A0A3Q0QTK5</accession>
<evidence type="ECO:0000256" key="2">
    <source>
        <dbReference type="ARBA" id="ARBA00022737"/>
    </source>
</evidence>
<dbReference type="GeneTree" id="ENSGT01150000286904"/>
<dbReference type="InterPro" id="IPR032675">
    <property type="entry name" value="LRR_dom_sf"/>
</dbReference>
<dbReference type="Ensembl" id="ENSACIT00000001686.1">
    <property type="protein sequence ID" value="ENSACIP00000001617.1"/>
    <property type="gene ID" value="ENSACIG00000001338.1"/>
</dbReference>
<dbReference type="PANTHER" id="PTHR24106">
    <property type="entry name" value="NACHT, LRR AND CARD DOMAINS-CONTAINING"/>
    <property type="match status" value="1"/>
</dbReference>
<name>A0A3Q0QTK5_AMPCI</name>
<dbReference type="PROSITE" id="PS51450">
    <property type="entry name" value="LRR"/>
    <property type="match status" value="2"/>
</dbReference>
<evidence type="ECO:0008006" key="5">
    <source>
        <dbReference type="Google" id="ProtNLM"/>
    </source>
</evidence>
<reference evidence="3" key="2">
    <citation type="submission" date="2025-09" db="UniProtKB">
        <authorList>
            <consortium name="Ensembl"/>
        </authorList>
    </citation>
    <scope>IDENTIFICATION</scope>
</reference>
<dbReference type="SUPFAM" id="SSF52047">
    <property type="entry name" value="RNI-like"/>
    <property type="match status" value="1"/>
</dbReference>
<keyword evidence="2" id="KW-0677">Repeat</keyword>
<dbReference type="Gene3D" id="3.80.10.10">
    <property type="entry name" value="Ribonuclease Inhibitor"/>
    <property type="match status" value="1"/>
</dbReference>
<evidence type="ECO:0000313" key="3">
    <source>
        <dbReference type="Ensembl" id="ENSACIP00000001617.1"/>
    </source>
</evidence>
<organism evidence="3 4">
    <name type="scientific">Amphilophus citrinellus</name>
    <name type="common">Midas cichlid</name>
    <name type="synonym">Cichlasoma citrinellum</name>
    <dbReference type="NCBI Taxonomy" id="61819"/>
    <lineage>
        <taxon>Eukaryota</taxon>
        <taxon>Metazoa</taxon>
        <taxon>Chordata</taxon>
        <taxon>Craniata</taxon>
        <taxon>Vertebrata</taxon>
        <taxon>Euteleostomi</taxon>
        <taxon>Actinopterygii</taxon>
        <taxon>Neopterygii</taxon>
        <taxon>Teleostei</taxon>
        <taxon>Neoteleostei</taxon>
        <taxon>Acanthomorphata</taxon>
        <taxon>Ovalentaria</taxon>
        <taxon>Cichlomorphae</taxon>
        <taxon>Cichliformes</taxon>
        <taxon>Cichlidae</taxon>
        <taxon>New World cichlids</taxon>
        <taxon>Cichlasomatinae</taxon>
        <taxon>Heroini</taxon>
        <taxon>Amphilophus</taxon>
    </lineage>
</organism>
<evidence type="ECO:0000313" key="4">
    <source>
        <dbReference type="Proteomes" id="UP000261340"/>
    </source>
</evidence>
<dbReference type="Proteomes" id="UP000261340">
    <property type="component" value="Unplaced"/>
</dbReference>
<dbReference type="Pfam" id="PF13516">
    <property type="entry name" value="LRR_6"/>
    <property type="match status" value="2"/>
</dbReference>